<dbReference type="InterPro" id="IPR039793">
    <property type="entry name" value="UROS/Hem4"/>
</dbReference>
<dbReference type="EMBL" id="FR746099">
    <property type="protein sequence ID" value="CCC41712.1"/>
    <property type="molecule type" value="Genomic_DNA"/>
</dbReference>
<evidence type="ECO:0000313" key="3">
    <source>
        <dbReference type="EMBL" id="CCC41712.1"/>
    </source>
</evidence>
<evidence type="ECO:0000313" key="4">
    <source>
        <dbReference type="Proteomes" id="UP000007954"/>
    </source>
</evidence>
<dbReference type="EC" id="4.2.1.75" evidence="3"/>
<protein>
    <submittedName>
        <fullName evidence="3">Uroporphyrinogen-III synthase</fullName>
        <ecNumber evidence="3">4.2.1.75</ecNumber>
    </submittedName>
</protein>
<dbReference type="GO" id="GO:0004852">
    <property type="term" value="F:uroporphyrinogen-III synthase activity"/>
    <property type="evidence" value="ECO:0007669"/>
    <property type="project" value="UniProtKB-EC"/>
</dbReference>
<dbReference type="NCBIfam" id="NF004587">
    <property type="entry name" value="PRK05928.2-5"/>
    <property type="match status" value="1"/>
</dbReference>
<dbReference type="PANTHER" id="PTHR40082:SF1">
    <property type="entry name" value="BLR5956 PROTEIN"/>
    <property type="match status" value="1"/>
</dbReference>
<dbReference type="PANTHER" id="PTHR40082">
    <property type="entry name" value="BLR5956 PROTEIN"/>
    <property type="match status" value="1"/>
</dbReference>
<dbReference type="GeneID" id="12448884"/>
<dbReference type="InterPro" id="IPR003754">
    <property type="entry name" value="4pyrrol_synth_uPrphyn_synth"/>
</dbReference>
<gene>
    <name evidence="3" type="primary">hemD</name>
    <name evidence="3" type="ordered locus">Hqrw_3981</name>
</gene>
<feature type="domain" description="Tetrapyrrole biosynthesis uroporphyrinogen III synthase" evidence="2">
    <location>
        <begin position="28"/>
        <end position="248"/>
    </location>
</feature>
<evidence type="ECO:0000259" key="2">
    <source>
        <dbReference type="Pfam" id="PF02602"/>
    </source>
</evidence>
<dbReference type="InterPro" id="IPR036108">
    <property type="entry name" value="4pyrrol_syn_uPrphyn_synt_sf"/>
</dbReference>
<name>G0LFE9_HALWC</name>
<dbReference type="RefSeq" id="WP_014557010.1">
    <property type="nucleotide sequence ID" value="NC_017459.1"/>
</dbReference>
<dbReference type="SUPFAM" id="SSF69618">
    <property type="entry name" value="HemD-like"/>
    <property type="match status" value="1"/>
</dbReference>
<accession>G0LFE9</accession>
<reference evidence="3 4" key="1">
    <citation type="journal article" date="2011" name="PLoS ONE">
        <title>Haloquadratum walsbyi: limited diversity in a global pond.</title>
        <authorList>
            <person name="Dyall-Smith M."/>
            <person name="Pfeiffer F."/>
            <person name="Klee K."/>
            <person name="Palm P."/>
            <person name="Gross K."/>
            <person name="Schuster S.C."/>
            <person name="Rampp M."/>
            <person name="Oesterhelt D."/>
        </authorList>
    </citation>
    <scope>NUCLEOTIDE SEQUENCE [LARGE SCALE GENOMIC DNA]</scope>
    <source>
        <strain evidence="4">DSM 16854 / JCM 12705 / C23</strain>
    </source>
</reference>
<dbReference type="Gene3D" id="3.40.50.10090">
    <property type="match status" value="2"/>
</dbReference>
<evidence type="ECO:0000256" key="1">
    <source>
        <dbReference type="SAM" id="MobiDB-lite"/>
    </source>
</evidence>
<feature type="compositionally biased region" description="Basic and acidic residues" evidence="1">
    <location>
        <begin position="269"/>
        <end position="284"/>
    </location>
</feature>
<sequence length="284" mass="30293">MVNNKIDWRRSPQVGVFRPNDERMVTAVELLEEYGITPIPDPMLSVEPTGTIPEIDTVSDASPFVVLTSKTGVEILADAGWNPTVATLACIGPRTAAAARDAGWTVDIIPTEYSSQGLVDALADQVTDRSVIIARSDHGSETLIDGLDAAGAAVTETVLYELVRPDGTGQSTVMAAGNELDAVCFTSSLTVEHFLSAAANRELREEAIIGLNNAVVGTIGEPTRETAQAHGVRVDVTPADATFEHLVEAVVNELQTRQLSSDTDETDVADNKTESVESYDDRQV</sequence>
<dbReference type="Proteomes" id="UP000007954">
    <property type="component" value="Chromosome"/>
</dbReference>
<dbReference type="AlphaFoldDB" id="G0LFE9"/>
<dbReference type="Pfam" id="PF02602">
    <property type="entry name" value="HEM4"/>
    <property type="match status" value="1"/>
</dbReference>
<dbReference type="KEGG" id="hwc:Hqrw_3981"/>
<dbReference type="CDD" id="cd06578">
    <property type="entry name" value="HemD"/>
    <property type="match status" value="1"/>
</dbReference>
<dbReference type="HOGENOM" id="CLU_011276_9_5_2"/>
<feature type="region of interest" description="Disordered" evidence="1">
    <location>
        <begin position="257"/>
        <end position="284"/>
    </location>
</feature>
<proteinExistence type="predicted"/>
<dbReference type="GO" id="GO:0006780">
    <property type="term" value="P:uroporphyrinogen III biosynthetic process"/>
    <property type="evidence" value="ECO:0007669"/>
    <property type="project" value="InterPro"/>
</dbReference>
<keyword evidence="3" id="KW-0456">Lyase</keyword>
<organism evidence="3 4">
    <name type="scientific">Haloquadratum walsbyi (strain DSM 16854 / JCM 12705 / C23)</name>
    <dbReference type="NCBI Taxonomy" id="768065"/>
    <lineage>
        <taxon>Archaea</taxon>
        <taxon>Methanobacteriati</taxon>
        <taxon>Methanobacteriota</taxon>
        <taxon>Stenosarchaea group</taxon>
        <taxon>Halobacteria</taxon>
        <taxon>Halobacteriales</taxon>
        <taxon>Haloferacaceae</taxon>
        <taxon>Haloquadratum</taxon>
    </lineage>
</organism>